<evidence type="ECO:0000313" key="1">
    <source>
        <dbReference type="EMBL" id="PBK84010.1"/>
    </source>
</evidence>
<sequence length="109" mass="12108">MVRNRTGFVLQRDPSSPTNRPITFMSNNIPTAQEAQSAAATVGLTSKYLVSEFSRSIQPILLARCTRFNCSGPQDNHKHFGFVNVVRQPAVKGLHTRYARIWDGTACLS</sequence>
<dbReference type="AlphaFoldDB" id="A0A2H3CQ69"/>
<keyword evidence="2" id="KW-1185">Reference proteome</keyword>
<proteinExistence type="predicted"/>
<protein>
    <submittedName>
        <fullName evidence="1">Uncharacterized protein</fullName>
    </submittedName>
</protein>
<gene>
    <name evidence="1" type="ORF">ARMGADRAFT_1088712</name>
</gene>
<reference evidence="2" key="1">
    <citation type="journal article" date="2017" name="Nat. Ecol. Evol.">
        <title>Genome expansion and lineage-specific genetic innovations in the forest pathogenic fungi Armillaria.</title>
        <authorList>
            <person name="Sipos G."/>
            <person name="Prasanna A.N."/>
            <person name="Walter M.C."/>
            <person name="O'Connor E."/>
            <person name="Balint B."/>
            <person name="Krizsan K."/>
            <person name="Kiss B."/>
            <person name="Hess J."/>
            <person name="Varga T."/>
            <person name="Slot J."/>
            <person name="Riley R."/>
            <person name="Boka B."/>
            <person name="Rigling D."/>
            <person name="Barry K."/>
            <person name="Lee J."/>
            <person name="Mihaltcheva S."/>
            <person name="LaButti K."/>
            <person name="Lipzen A."/>
            <person name="Waldron R."/>
            <person name="Moloney N.M."/>
            <person name="Sperisen C."/>
            <person name="Kredics L."/>
            <person name="Vagvoelgyi C."/>
            <person name="Patrignani A."/>
            <person name="Fitzpatrick D."/>
            <person name="Nagy I."/>
            <person name="Doyle S."/>
            <person name="Anderson J.B."/>
            <person name="Grigoriev I.V."/>
            <person name="Gueldener U."/>
            <person name="Muensterkoetter M."/>
            <person name="Nagy L.G."/>
        </authorList>
    </citation>
    <scope>NUCLEOTIDE SEQUENCE [LARGE SCALE GENOMIC DNA]</scope>
    <source>
        <strain evidence="2">Ar21-2</strain>
    </source>
</reference>
<dbReference type="InParanoid" id="A0A2H3CQ69"/>
<evidence type="ECO:0000313" key="2">
    <source>
        <dbReference type="Proteomes" id="UP000217790"/>
    </source>
</evidence>
<dbReference type="EMBL" id="KZ293701">
    <property type="protein sequence ID" value="PBK84010.1"/>
    <property type="molecule type" value="Genomic_DNA"/>
</dbReference>
<name>A0A2H3CQ69_ARMGA</name>
<organism evidence="1 2">
    <name type="scientific">Armillaria gallica</name>
    <name type="common">Bulbous honey fungus</name>
    <name type="synonym">Armillaria bulbosa</name>
    <dbReference type="NCBI Taxonomy" id="47427"/>
    <lineage>
        <taxon>Eukaryota</taxon>
        <taxon>Fungi</taxon>
        <taxon>Dikarya</taxon>
        <taxon>Basidiomycota</taxon>
        <taxon>Agaricomycotina</taxon>
        <taxon>Agaricomycetes</taxon>
        <taxon>Agaricomycetidae</taxon>
        <taxon>Agaricales</taxon>
        <taxon>Marasmiineae</taxon>
        <taxon>Physalacriaceae</taxon>
        <taxon>Armillaria</taxon>
    </lineage>
</organism>
<dbReference type="Proteomes" id="UP000217790">
    <property type="component" value="Unassembled WGS sequence"/>
</dbReference>
<accession>A0A2H3CQ69</accession>